<sequence length="329" mass="36690">MTKTLLENCRIPPPQEVVAEVLGDVSSIVGFIRIWASIHKLGGDKEFFITQGESLPIFDRSIIIDPQGIDDKYWDLVKETPLKTATIPLPTGRGTTHILNRNDLTKLRKWLVTKNPGLGQVATFVVLAAYVWTCFVKSGEEVEDDEVSIFTMDLRGRIKNIPSNYFGNCLAYGISKMGSRELVGSEEFVHVVTKLAEDIKNRAMKVNDYGTPNDGMLQMLSDFGWGLPRKMEVVSIDGEKYSMSLCKSRFYEGGFEVGLSLPKQRMDKFDDIFSDGLRCRSRSWLEASCTDLESLSRGGGGFSGEDDGWVANRSGCAVRWCGGAAVRRW</sequence>
<evidence type="ECO:0000256" key="2">
    <source>
        <dbReference type="ARBA" id="ARBA00023315"/>
    </source>
</evidence>
<dbReference type="InterPro" id="IPR023213">
    <property type="entry name" value="CAT-like_dom_sf"/>
</dbReference>
<dbReference type="Gene3D" id="3.30.559.10">
    <property type="entry name" value="Chloramphenicol acetyltransferase-like domain"/>
    <property type="match status" value="3"/>
</dbReference>
<reference evidence="3 4" key="1">
    <citation type="journal article" date="2023" name="bioRxiv">
        <title>Genome report: Whole genome sequence and annotation of Penstemon davidsonii.</title>
        <authorList>
            <person name="Ostevik K.L."/>
            <person name="Alabady M."/>
            <person name="Zhang M."/>
            <person name="Rausher M.D."/>
        </authorList>
    </citation>
    <scope>NUCLEOTIDE SEQUENCE [LARGE SCALE GENOMIC DNA]</scope>
    <source>
        <strain evidence="3">DNT005</strain>
        <tissue evidence="3">Whole leaf</tissue>
    </source>
</reference>
<dbReference type="InterPro" id="IPR051504">
    <property type="entry name" value="Plant_metabolite_acyltrans"/>
</dbReference>
<name>A0ABR0D6J4_9LAMI</name>
<keyword evidence="4" id="KW-1185">Reference proteome</keyword>
<keyword evidence="2" id="KW-0012">Acyltransferase</keyword>
<dbReference type="EMBL" id="JAYDYQ010002533">
    <property type="protein sequence ID" value="KAK4484869.1"/>
    <property type="molecule type" value="Genomic_DNA"/>
</dbReference>
<evidence type="ECO:0000256" key="1">
    <source>
        <dbReference type="ARBA" id="ARBA00022679"/>
    </source>
</evidence>
<protein>
    <submittedName>
        <fullName evidence="3">Uncharacterized protein</fullName>
    </submittedName>
</protein>
<dbReference type="Pfam" id="PF02458">
    <property type="entry name" value="Transferase"/>
    <property type="match status" value="1"/>
</dbReference>
<dbReference type="Proteomes" id="UP001291926">
    <property type="component" value="Unassembled WGS sequence"/>
</dbReference>
<gene>
    <name evidence="3" type="ORF">RD792_007469</name>
</gene>
<evidence type="ECO:0000313" key="4">
    <source>
        <dbReference type="Proteomes" id="UP001291926"/>
    </source>
</evidence>
<comment type="caution">
    <text evidence="3">The sequence shown here is derived from an EMBL/GenBank/DDBJ whole genome shotgun (WGS) entry which is preliminary data.</text>
</comment>
<evidence type="ECO:0000313" key="3">
    <source>
        <dbReference type="EMBL" id="KAK4484869.1"/>
    </source>
</evidence>
<dbReference type="PANTHER" id="PTHR31625">
    <property type="match status" value="1"/>
</dbReference>
<keyword evidence="1" id="KW-0808">Transferase</keyword>
<accession>A0ABR0D6J4</accession>
<organism evidence="3 4">
    <name type="scientific">Penstemon davidsonii</name>
    <dbReference type="NCBI Taxonomy" id="160366"/>
    <lineage>
        <taxon>Eukaryota</taxon>
        <taxon>Viridiplantae</taxon>
        <taxon>Streptophyta</taxon>
        <taxon>Embryophyta</taxon>
        <taxon>Tracheophyta</taxon>
        <taxon>Spermatophyta</taxon>
        <taxon>Magnoliopsida</taxon>
        <taxon>eudicotyledons</taxon>
        <taxon>Gunneridae</taxon>
        <taxon>Pentapetalae</taxon>
        <taxon>asterids</taxon>
        <taxon>lamiids</taxon>
        <taxon>Lamiales</taxon>
        <taxon>Plantaginaceae</taxon>
        <taxon>Cheloneae</taxon>
        <taxon>Penstemon</taxon>
    </lineage>
</organism>
<proteinExistence type="predicted"/>